<reference evidence="1 2" key="1">
    <citation type="submission" date="2020-08" db="EMBL/GenBank/DDBJ databases">
        <title>Genomic Encyclopedia of Type Strains, Phase IV (KMG-IV): sequencing the most valuable type-strain genomes for metagenomic binning, comparative biology and taxonomic classification.</title>
        <authorList>
            <person name="Goeker M."/>
        </authorList>
    </citation>
    <scope>NUCLEOTIDE SEQUENCE [LARGE SCALE GENOMIC DNA]</scope>
    <source>
        <strain evidence="1 2">DSM 102044</strain>
    </source>
</reference>
<dbReference type="Proteomes" id="UP000588604">
    <property type="component" value="Unassembled WGS sequence"/>
</dbReference>
<sequence length="63" mass="7180">MEDFSSDSIMQLWKKEYSSCLSKYSKFDATHQFHQIAGMCTPRLGVVRSFLGLGVVCNYTHLS</sequence>
<dbReference type="AlphaFoldDB" id="A0A841N1F4"/>
<protein>
    <submittedName>
        <fullName evidence="1">Uncharacterized protein</fullName>
    </submittedName>
</protein>
<keyword evidence="2" id="KW-1185">Reference proteome</keyword>
<organism evidence="1 2">
    <name type="scientific">Algoriphagus iocasae</name>
    <dbReference type="NCBI Taxonomy" id="1836499"/>
    <lineage>
        <taxon>Bacteria</taxon>
        <taxon>Pseudomonadati</taxon>
        <taxon>Bacteroidota</taxon>
        <taxon>Cytophagia</taxon>
        <taxon>Cytophagales</taxon>
        <taxon>Cyclobacteriaceae</taxon>
        <taxon>Algoriphagus</taxon>
    </lineage>
</organism>
<comment type="caution">
    <text evidence="1">The sequence shown here is derived from an EMBL/GenBank/DDBJ whole genome shotgun (WGS) entry which is preliminary data.</text>
</comment>
<proteinExistence type="predicted"/>
<gene>
    <name evidence="1" type="ORF">FHS59_004161</name>
</gene>
<accession>A0A841N1F4</accession>
<dbReference type="EMBL" id="JACIJO010000004">
    <property type="protein sequence ID" value="MBB6328505.1"/>
    <property type="molecule type" value="Genomic_DNA"/>
</dbReference>
<evidence type="ECO:0000313" key="1">
    <source>
        <dbReference type="EMBL" id="MBB6328505.1"/>
    </source>
</evidence>
<evidence type="ECO:0000313" key="2">
    <source>
        <dbReference type="Proteomes" id="UP000588604"/>
    </source>
</evidence>
<name>A0A841N1F4_9BACT</name>